<reference evidence="4 5" key="1">
    <citation type="submission" date="2016-12" db="EMBL/GenBank/DDBJ databases">
        <authorList>
            <person name="Song W.-J."/>
            <person name="Kurnit D.M."/>
        </authorList>
    </citation>
    <scope>NUCLEOTIDE SEQUENCE [LARGE SCALE GENOMIC DNA]</scope>
    <source>
        <strain evidence="4 5">IMCC3135</strain>
    </source>
</reference>
<gene>
    <name evidence="4" type="ORF">IMCC3135_11025</name>
</gene>
<dbReference type="SMART" id="SM01103">
    <property type="entry name" value="CRS1_YhbY"/>
    <property type="match status" value="1"/>
</dbReference>
<dbReference type="PANTHER" id="PTHR40065:SF3">
    <property type="entry name" value="RNA-BINDING PROTEIN YHBY"/>
    <property type="match status" value="1"/>
</dbReference>
<keyword evidence="1 2" id="KW-0694">RNA-binding</keyword>
<protein>
    <submittedName>
        <fullName evidence="4">RNA-binding protein</fullName>
    </submittedName>
</protein>
<evidence type="ECO:0000259" key="3">
    <source>
        <dbReference type="PROSITE" id="PS51295"/>
    </source>
</evidence>
<evidence type="ECO:0000313" key="5">
    <source>
        <dbReference type="Proteomes" id="UP000250079"/>
    </source>
</evidence>
<keyword evidence="5" id="KW-1185">Reference proteome</keyword>
<sequence length="105" mass="11830">MNKKRELDKAALKYLRSLAHALKPVVRLGQHGLTEAVTKELDGALSHHELVKVKLSESEKEARLNQLNLLCQSVRAISVQQIGHTATLYRRNDKKPVIDLSLAKR</sequence>
<dbReference type="AlphaFoldDB" id="A0A2Z2NX30"/>
<dbReference type="SUPFAM" id="SSF75471">
    <property type="entry name" value="YhbY-like"/>
    <property type="match status" value="1"/>
</dbReference>
<evidence type="ECO:0000313" key="4">
    <source>
        <dbReference type="EMBL" id="ASJ72297.1"/>
    </source>
</evidence>
<organism evidence="4 5">
    <name type="scientific">Granulosicoccus antarcticus IMCC3135</name>
    <dbReference type="NCBI Taxonomy" id="1192854"/>
    <lineage>
        <taxon>Bacteria</taxon>
        <taxon>Pseudomonadati</taxon>
        <taxon>Pseudomonadota</taxon>
        <taxon>Gammaproteobacteria</taxon>
        <taxon>Chromatiales</taxon>
        <taxon>Granulosicoccaceae</taxon>
        <taxon>Granulosicoccus</taxon>
    </lineage>
</organism>
<proteinExistence type="predicted"/>
<evidence type="ECO:0000256" key="1">
    <source>
        <dbReference type="ARBA" id="ARBA00022884"/>
    </source>
</evidence>
<dbReference type="Pfam" id="PF01985">
    <property type="entry name" value="CRS1_YhbY"/>
    <property type="match status" value="1"/>
</dbReference>
<dbReference type="PANTHER" id="PTHR40065">
    <property type="entry name" value="RNA-BINDING PROTEIN YHBY"/>
    <property type="match status" value="1"/>
</dbReference>
<feature type="domain" description="CRM" evidence="3">
    <location>
        <begin position="5"/>
        <end position="101"/>
    </location>
</feature>
<accession>A0A2Z2NX30</accession>
<dbReference type="PROSITE" id="PS51295">
    <property type="entry name" value="CRM"/>
    <property type="match status" value="1"/>
</dbReference>
<dbReference type="InterPro" id="IPR035920">
    <property type="entry name" value="YhbY-like_sf"/>
</dbReference>
<evidence type="ECO:0000256" key="2">
    <source>
        <dbReference type="PROSITE-ProRule" id="PRU00626"/>
    </source>
</evidence>
<dbReference type="RefSeq" id="WP_088917619.1">
    <property type="nucleotide sequence ID" value="NZ_CP018632.1"/>
</dbReference>
<dbReference type="OrthoDB" id="9797519at2"/>
<dbReference type="EMBL" id="CP018632">
    <property type="protein sequence ID" value="ASJ72297.1"/>
    <property type="molecule type" value="Genomic_DNA"/>
</dbReference>
<dbReference type="Gene3D" id="3.30.110.60">
    <property type="entry name" value="YhbY-like"/>
    <property type="match status" value="1"/>
</dbReference>
<dbReference type="KEGG" id="gai:IMCC3135_11025"/>
<dbReference type="InterPro" id="IPR001890">
    <property type="entry name" value="RNA-binding_CRM"/>
</dbReference>
<name>A0A2Z2NX30_9GAMM</name>
<dbReference type="Proteomes" id="UP000250079">
    <property type="component" value="Chromosome"/>
</dbReference>
<dbReference type="GO" id="GO:0003723">
    <property type="term" value="F:RNA binding"/>
    <property type="evidence" value="ECO:0007669"/>
    <property type="project" value="UniProtKB-UniRule"/>
</dbReference>
<dbReference type="InterPro" id="IPR051925">
    <property type="entry name" value="RNA-binding_domain"/>
</dbReference>